<dbReference type="Gene3D" id="3.90.320.10">
    <property type="match status" value="1"/>
</dbReference>
<dbReference type="InterPro" id="IPR011604">
    <property type="entry name" value="PDDEXK-like_dom_sf"/>
</dbReference>
<feature type="domain" description="Putative exodeoxyribonuclease 8 PDDEXK-like" evidence="1">
    <location>
        <begin position="40"/>
        <end position="249"/>
    </location>
</feature>
<sequence>MKTKPQIILDLPFEEYKKNPGVNASFLKKFAISPLYAKTDSFESSAATDLGNYVHALLIDRGSLNNFAVMPTTGEGSRKARDEWKRNNPSGILLSPSAMENGQRCADALIAYPHYADLIMLGFDSEVTLYADHPKYGFPMKARIDILHRGRGMIVGDIKTYGKPLTKKSLFWDIRDRGYDLQLVHYRRMLQIVTGDTPHEMALYFVETETNGNDCVKVTLDEGWLAHAEMRLDEYYRLYNECYESDVFPGFNFGKPLNLTLGDTV</sequence>
<organism evidence="2">
    <name type="scientific">uncultured Caudovirales phage</name>
    <dbReference type="NCBI Taxonomy" id="2100421"/>
    <lineage>
        <taxon>Viruses</taxon>
        <taxon>Duplodnaviria</taxon>
        <taxon>Heunggongvirae</taxon>
        <taxon>Uroviricota</taxon>
        <taxon>Caudoviricetes</taxon>
        <taxon>Peduoviridae</taxon>
        <taxon>Maltschvirus</taxon>
        <taxon>Maltschvirus maltsch</taxon>
    </lineage>
</organism>
<proteinExistence type="predicted"/>
<evidence type="ECO:0000259" key="1">
    <source>
        <dbReference type="Pfam" id="PF12684"/>
    </source>
</evidence>
<dbReference type="InterPro" id="IPR024432">
    <property type="entry name" value="Put_RecE_PDDEXK-like_dom"/>
</dbReference>
<gene>
    <name evidence="2" type="ORF">UFOVP144_27</name>
</gene>
<protein>
    <submittedName>
        <fullName evidence="2">Exodeoxyribonuclease 8, PDDEXK-like domain containing protein</fullName>
    </submittedName>
</protein>
<evidence type="ECO:0000313" key="2">
    <source>
        <dbReference type="EMBL" id="CAB5238225.1"/>
    </source>
</evidence>
<dbReference type="EMBL" id="LR798451">
    <property type="protein sequence ID" value="CAB5238225.1"/>
    <property type="molecule type" value="Genomic_DNA"/>
</dbReference>
<reference evidence="2" key="1">
    <citation type="submission" date="2020-05" db="EMBL/GenBank/DDBJ databases">
        <authorList>
            <person name="Chiriac C."/>
            <person name="Salcher M."/>
            <person name="Ghai R."/>
            <person name="Kavagutti S V."/>
        </authorList>
    </citation>
    <scope>NUCLEOTIDE SEQUENCE</scope>
</reference>
<dbReference type="Pfam" id="PF12684">
    <property type="entry name" value="DUF3799"/>
    <property type="match status" value="1"/>
</dbReference>
<name>A0A6J7XPP1_9CAUD</name>
<accession>A0A6J7XPP1</accession>